<organism evidence="4">
    <name type="scientific">Anisakis simplex</name>
    <name type="common">Herring worm</name>
    <dbReference type="NCBI Taxonomy" id="6269"/>
    <lineage>
        <taxon>Eukaryota</taxon>
        <taxon>Metazoa</taxon>
        <taxon>Ecdysozoa</taxon>
        <taxon>Nematoda</taxon>
        <taxon>Chromadorea</taxon>
        <taxon>Rhabditida</taxon>
        <taxon>Spirurina</taxon>
        <taxon>Ascaridomorpha</taxon>
        <taxon>Ascaridoidea</taxon>
        <taxon>Anisakidae</taxon>
        <taxon>Anisakis</taxon>
        <taxon>Anisakis simplex complex</taxon>
    </lineage>
</organism>
<evidence type="ECO:0000313" key="2">
    <source>
        <dbReference type="EMBL" id="VDK25083.1"/>
    </source>
</evidence>
<feature type="region of interest" description="Disordered" evidence="1">
    <location>
        <begin position="32"/>
        <end position="96"/>
    </location>
</feature>
<dbReference type="WBParaSite" id="ASIM_0000535101-mRNA-1">
    <property type="protein sequence ID" value="ASIM_0000535101-mRNA-1"/>
    <property type="gene ID" value="ASIM_0000535101"/>
</dbReference>
<dbReference type="Proteomes" id="UP000267096">
    <property type="component" value="Unassembled WGS sequence"/>
</dbReference>
<proteinExistence type="predicted"/>
<dbReference type="AlphaFoldDB" id="A0A0M3JCL9"/>
<protein>
    <submittedName>
        <fullName evidence="2 4">Uncharacterized protein</fullName>
    </submittedName>
</protein>
<keyword evidence="3" id="KW-1185">Reference proteome</keyword>
<reference evidence="2 3" key="2">
    <citation type="submission" date="2018-11" db="EMBL/GenBank/DDBJ databases">
        <authorList>
            <consortium name="Pathogen Informatics"/>
        </authorList>
    </citation>
    <scope>NUCLEOTIDE SEQUENCE [LARGE SCALE GENOMIC DNA]</scope>
</reference>
<evidence type="ECO:0000256" key="1">
    <source>
        <dbReference type="SAM" id="MobiDB-lite"/>
    </source>
</evidence>
<gene>
    <name evidence="2" type="ORF">ASIM_LOCUS5154</name>
</gene>
<feature type="compositionally biased region" description="Basic and acidic residues" evidence="1">
    <location>
        <begin position="49"/>
        <end position="61"/>
    </location>
</feature>
<evidence type="ECO:0000313" key="3">
    <source>
        <dbReference type="Proteomes" id="UP000267096"/>
    </source>
</evidence>
<feature type="compositionally biased region" description="Basic and acidic residues" evidence="1">
    <location>
        <begin position="69"/>
        <end position="96"/>
    </location>
</feature>
<name>A0A0M3JCL9_ANISI</name>
<sequence length="96" mass="11106">MSRRDSEYWFPGNADQLNESAIEAYPEFEFLEGTLDGWPEPTTARRKHPTSDAREESKENEPDSQPEPKIVENSEDGEKLEHDEVLVENHDDIMES</sequence>
<dbReference type="EMBL" id="UYRR01009773">
    <property type="protein sequence ID" value="VDK25083.1"/>
    <property type="molecule type" value="Genomic_DNA"/>
</dbReference>
<reference evidence="4" key="1">
    <citation type="submission" date="2017-02" db="UniProtKB">
        <authorList>
            <consortium name="WormBaseParasite"/>
        </authorList>
    </citation>
    <scope>IDENTIFICATION</scope>
</reference>
<evidence type="ECO:0000313" key="4">
    <source>
        <dbReference type="WBParaSite" id="ASIM_0000535101-mRNA-1"/>
    </source>
</evidence>
<accession>A0A0M3JCL9</accession>